<proteinExistence type="predicted"/>
<organism evidence="1 2">
    <name type="scientific">Desulfocucumis palustris</name>
    <dbReference type="NCBI Taxonomy" id="1898651"/>
    <lineage>
        <taxon>Bacteria</taxon>
        <taxon>Bacillati</taxon>
        <taxon>Bacillota</taxon>
        <taxon>Clostridia</taxon>
        <taxon>Eubacteriales</taxon>
        <taxon>Desulfocucumaceae</taxon>
        <taxon>Desulfocucumis</taxon>
    </lineage>
</organism>
<dbReference type="InterPro" id="IPR058292">
    <property type="entry name" value="DUF7986"/>
</dbReference>
<evidence type="ECO:0000313" key="2">
    <source>
        <dbReference type="Proteomes" id="UP000239549"/>
    </source>
</evidence>
<dbReference type="AlphaFoldDB" id="A0A2L2XH30"/>
<reference evidence="2" key="1">
    <citation type="submission" date="2018-02" db="EMBL/GenBank/DDBJ databases">
        <title>Genome sequence of Desulfocucumis palustris strain NAW-5.</title>
        <authorList>
            <person name="Watanabe M."/>
            <person name="Kojima H."/>
            <person name="Fukui M."/>
        </authorList>
    </citation>
    <scope>NUCLEOTIDE SEQUENCE [LARGE SCALE GENOMIC DNA]</scope>
    <source>
        <strain evidence="2">NAW-5</strain>
    </source>
</reference>
<comment type="caution">
    <text evidence="1">The sequence shown here is derived from an EMBL/GenBank/DDBJ whole genome shotgun (WGS) entry which is preliminary data.</text>
</comment>
<keyword evidence="2" id="KW-1185">Reference proteome</keyword>
<sequence>MKKGSVETTIRKSGGNKVIYLNQARWRKTGQTLRRKLGEFADRAVYFNDAAKAQEIYLNSISSDFGGREDDFTMERCFEWFIFDYVMAGGHTLIEDFKAEQTFSDMERKLLESWSRARISVYQVDTILPGRGMVIKDIIQGEEFAVEDSSVADLVEADTLLLMRVLRVGDEYEFSTSGLALPGFCKGPLLEKLQEDFSRYCRRKGVPSRDTWNYYLRDRAHKINGWVMEIGINASTSRPVNKKNILPFARKLREQITEDKLTTDIARKITDVYLEEYYDKWLDQRIPALGNKTPREASRSGEDRAKVEELLREMEQVEQNRIRNGEIHYDLDKVRFKLGMKSGSGEYIWSQPEYGRVAAGVVEFLEETGFDRNKIEGALRLWHDYCVAKNPRLRKEQVWVATVIYAMDRVEFNGKVSQQELARRFGVSASTVSANFRIICDTLELMAYDRRYSTRKSPLEGMAESNPFLAKILENFKL</sequence>
<dbReference type="EMBL" id="BFAV01000169">
    <property type="protein sequence ID" value="GBF35450.1"/>
    <property type="molecule type" value="Genomic_DNA"/>
</dbReference>
<evidence type="ECO:0000313" key="1">
    <source>
        <dbReference type="EMBL" id="GBF35450.1"/>
    </source>
</evidence>
<dbReference type="Proteomes" id="UP000239549">
    <property type="component" value="Unassembled WGS sequence"/>
</dbReference>
<name>A0A2L2XH30_9FIRM</name>
<protein>
    <submittedName>
        <fullName evidence="1">Uncharacterized protein</fullName>
    </submittedName>
</protein>
<gene>
    <name evidence="1" type="ORF">DCCM_4578</name>
</gene>
<dbReference type="RefSeq" id="WP_104373522.1">
    <property type="nucleotide sequence ID" value="NZ_BFAV01000169.1"/>
</dbReference>
<dbReference type="Pfam" id="PF25948">
    <property type="entry name" value="DUF7986"/>
    <property type="match status" value="1"/>
</dbReference>
<dbReference type="OrthoDB" id="6399948at2"/>
<accession>A0A2L2XH30</accession>